<reference evidence="1" key="1">
    <citation type="submission" date="2022-01" db="EMBL/GenBank/DDBJ databases">
        <authorList>
            <person name="Braso-Vives M."/>
        </authorList>
    </citation>
    <scope>NUCLEOTIDE SEQUENCE</scope>
</reference>
<evidence type="ECO:0000313" key="2">
    <source>
        <dbReference type="Proteomes" id="UP000838412"/>
    </source>
</evidence>
<gene>
    <name evidence="1" type="primary">Hypp3377</name>
    <name evidence="1" type="ORF">BLAG_LOCUS20043</name>
</gene>
<organism evidence="1 2">
    <name type="scientific">Branchiostoma lanceolatum</name>
    <name type="common">Common lancelet</name>
    <name type="synonym">Amphioxus lanceolatum</name>
    <dbReference type="NCBI Taxonomy" id="7740"/>
    <lineage>
        <taxon>Eukaryota</taxon>
        <taxon>Metazoa</taxon>
        <taxon>Chordata</taxon>
        <taxon>Cephalochordata</taxon>
        <taxon>Leptocardii</taxon>
        <taxon>Amphioxiformes</taxon>
        <taxon>Branchiostomatidae</taxon>
        <taxon>Branchiostoma</taxon>
    </lineage>
</organism>
<evidence type="ECO:0000313" key="1">
    <source>
        <dbReference type="EMBL" id="CAH1266452.1"/>
    </source>
</evidence>
<dbReference type="OrthoDB" id="6134084at2759"/>
<sequence length="208" mass="23763">MVSLDQNINPEPEKTCDRKLVFKVQAKAGADSYPLWSSGFTPSNKPEDPIGHYKSRDVEIWESLNIQKVKLSLFTVAPNMEIRDLVFNGTGSNKNNWFSKIRLISSPWTDLKTEQTNFFSIEGDEWIDTSERYLYRRFFINRNYGGCSVDRGWLIVLDGNSNVCAWERGTGNPRIMFSKLPTNVNFDGDPDNVGQVDVMAIFIKTCDD</sequence>
<dbReference type="AlphaFoldDB" id="A0A8K0A005"/>
<accession>A0A8K0A005</accession>
<keyword evidence="2" id="KW-1185">Reference proteome</keyword>
<proteinExistence type="predicted"/>
<dbReference type="EMBL" id="OV696690">
    <property type="protein sequence ID" value="CAH1266452.1"/>
    <property type="molecule type" value="Genomic_DNA"/>
</dbReference>
<name>A0A8K0A005_BRALA</name>
<protein>
    <submittedName>
        <fullName evidence="1">Hypp3377 protein</fullName>
    </submittedName>
</protein>
<dbReference type="Proteomes" id="UP000838412">
    <property type="component" value="Chromosome 5"/>
</dbReference>